<keyword evidence="2" id="KW-0479">Metal-binding</keyword>
<dbReference type="AlphaFoldDB" id="A0A370TSV0"/>
<evidence type="ECO:0000256" key="5">
    <source>
        <dbReference type="ARBA" id="ARBA00022833"/>
    </source>
</evidence>
<proteinExistence type="predicted"/>
<comment type="subcellular location">
    <subcellularLocation>
        <location evidence="1">Nucleus</location>
    </subcellularLocation>
</comment>
<keyword evidence="3" id="KW-0677">Repeat</keyword>
<keyword evidence="10" id="KW-1185">Reference proteome</keyword>
<dbReference type="SMART" id="SM00066">
    <property type="entry name" value="GAL4"/>
    <property type="match status" value="1"/>
</dbReference>
<evidence type="ECO:0000313" key="9">
    <source>
        <dbReference type="EMBL" id="RDL38605.1"/>
    </source>
</evidence>
<evidence type="ECO:0000256" key="2">
    <source>
        <dbReference type="ARBA" id="ARBA00022723"/>
    </source>
</evidence>
<dbReference type="EMBL" id="NPIC01000002">
    <property type="protein sequence ID" value="RDL38605.1"/>
    <property type="molecule type" value="Genomic_DNA"/>
</dbReference>
<dbReference type="OrthoDB" id="3557222at2759"/>
<evidence type="ECO:0000256" key="1">
    <source>
        <dbReference type="ARBA" id="ARBA00004123"/>
    </source>
</evidence>
<keyword evidence="5" id="KW-0862">Zinc</keyword>
<name>A0A370TSV0_9HELO</name>
<dbReference type="GO" id="GO:0008270">
    <property type="term" value="F:zinc ion binding"/>
    <property type="evidence" value="ECO:0007669"/>
    <property type="project" value="UniProtKB-KW"/>
</dbReference>
<dbReference type="PROSITE" id="PS00028">
    <property type="entry name" value="ZINC_FINGER_C2H2_1"/>
    <property type="match status" value="2"/>
</dbReference>
<gene>
    <name evidence="9" type="ORF">BP5553_02945</name>
</gene>
<dbReference type="SMART" id="SM00355">
    <property type="entry name" value="ZnF_C2H2"/>
    <property type="match status" value="3"/>
</dbReference>
<accession>A0A370TSV0</accession>
<evidence type="ECO:0000256" key="3">
    <source>
        <dbReference type="ARBA" id="ARBA00022737"/>
    </source>
</evidence>
<feature type="domain" description="Zn(2)-C6 fungal-type" evidence="8">
    <location>
        <begin position="167"/>
        <end position="197"/>
    </location>
</feature>
<dbReference type="InterPro" id="IPR036864">
    <property type="entry name" value="Zn2-C6_fun-type_DNA-bd_sf"/>
</dbReference>
<feature type="compositionally biased region" description="Polar residues" evidence="7">
    <location>
        <begin position="307"/>
        <end position="317"/>
    </location>
</feature>
<dbReference type="GeneID" id="43595794"/>
<protein>
    <recommendedName>
        <fullName evidence="8">Zn(2)-C6 fungal-type domain-containing protein</fullName>
    </recommendedName>
</protein>
<dbReference type="RefSeq" id="XP_031871261.1">
    <property type="nucleotide sequence ID" value="XM_032011568.1"/>
</dbReference>
<feature type="region of interest" description="Disordered" evidence="7">
    <location>
        <begin position="353"/>
        <end position="376"/>
    </location>
</feature>
<organism evidence="9 10">
    <name type="scientific">Venustampulla echinocandica</name>
    <dbReference type="NCBI Taxonomy" id="2656787"/>
    <lineage>
        <taxon>Eukaryota</taxon>
        <taxon>Fungi</taxon>
        <taxon>Dikarya</taxon>
        <taxon>Ascomycota</taxon>
        <taxon>Pezizomycotina</taxon>
        <taxon>Leotiomycetes</taxon>
        <taxon>Helotiales</taxon>
        <taxon>Pleuroascaceae</taxon>
        <taxon>Venustampulla</taxon>
    </lineage>
</organism>
<dbReference type="PANTHER" id="PTHR24406">
    <property type="entry name" value="TRANSCRIPTIONAL REPRESSOR CTCFL-RELATED"/>
    <property type="match status" value="1"/>
</dbReference>
<evidence type="ECO:0000256" key="4">
    <source>
        <dbReference type="ARBA" id="ARBA00022771"/>
    </source>
</evidence>
<evidence type="ECO:0000313" key="10">
    <source>
        <dbReference type="Proteomes" id="UP000254866"/>
    </source>
</evidence>
<evidence type="ECO:0000256" key="6">
    <source>
        <dbReference type="ARBA" id="ARBA00023242"/>
    </source>
</evidence>
<dbReference type="InterPro" id="IPR001138">
    <property type="entry name" value="Zn2Cys6_DnaBD"/>
</dbReference>
<sequence>MITTLIEEMYLPRVRSPEELREFYTIVLRAKSEIHERHLPRGIAERAVAGYDYDAHSMLSRGSASTACSQNQSCSSASLFSAQAQTASSATSISEDSESATLTTCQRIVRSCVSGVHPNVAGFHSALEPEDVDTQPKSCAIVGTTTRVGYDVGLELSALKSFRLNLSCQQCRVHKLGCDGASPSCWNCAQTYQQCCYGRTEVSSMPGNLKSPEIRAEQILEFPSWEGSLRDHPYYSLEGSKKLGRVGMWSLKLRHDLPQKAESSGSSPAVDMERSPGGDDEVLLIRGSPVPFGDGDSAFVEDETDDTSSFKSSPSTFIQSYSSSVGLPSRDSGLTIPLDLGVVSSLTLSSQPLHSSKESISTSSDDDSQSPWEKDGGSIAECVFEHAPSHNPEDFHGSSSQLFHCIFCSERFGNQEEWGQHEQTEHFDAGGDWICMPWGAIEESEDKKAICAFCGTVDPDSSHCSQHKGESCLSRSVEDRTYRSREDFQEHLRNHHNQQTITVWMESWSFPPKDDAYYWQCGFCDTLLPRWSERAIHIGNHFKTGTAMSCWNPLVPPYPISKTTGIRVPWFSSVQWDPGTFLAPELAEYNKLNSNHSASKYRQCHRCNLGFRSDGDAKRHKEVWHLPQDVWSCPTMDDVRAATYLQAGPMAWYLFQNTSLPILCEEDVCPYCGDPSDIIFEDYGEDIMECSADWEIRIKHLKHEHNMDRCQATLKFNRVDQFLLHLAGSHNVRLTDWTKDVVDSCKRQKQVPPPIKKGFLVEYNDGIA</sequence>
<dbReference type="GO" id="GO:0000981">
    <property type="term" value="F:DNA-binding transcription factor activity, RNA polymerase II-specific"/>
    <property type="evidence" value="ECO:0007669"/>
    <property type="project" value="InterPro"/>
</dbReference>
<evidence type="ECO:0000256" key="7">
    <source>
        <dbReference type="SAM" id="MobiDB-lite"/>
    </source>
</evidence>
<dbReference type="PROSITE" id="PS50048">
    <property type="entry name" value="ZN2_CY6_FUNGAL_2"/>
    <property type="match status" value="1"/>
</dbReference>
<dbReference type="InterPro" id="IPR013087">
    <property type="entry name" value="Znf_C2H2_type"/>
</dbReference>
<dbReference type="Proteomes" id="UP000254866">
    <property type="component" value="Unassembled WGS sequence"/>
</dbReference>
<keyword evidence="4" id="KW-0863">Zinc-finger</keyword>
<feature type="region of interest" description="Disordered" evidence="7">
    <location>
        <begin position="257"/>
        <end position="317"/>
    </location>
</feature>
<reference evidence="9 10" key="1">
    <citation type="journal article" date="2018" name="IMA Fungus">
        <title>IMA Genome-F 9: Draft genome sequence of Annulohypoxylon stygium, Aspergillus mulundensis, Berkeleyomyces basicola (syn. Thielaviopsis basicola), Ceratocystis smalleyi, two Cercospora beticola strains, Coleophoma cylindrospora, Fusarium fracticaudum, Phialophora cf. hyalina, and Morchella septimelata.</title>
        <authorList>
            <person name="Wingfield B.D."/>
            <person name="Bills G.F."/>
            <person name="Dong Y."/>
            <person name="Huang W."/>
            <person name="Nel W.J."/>
            <person name="Swalarsk-Parry B.S."/>
            <person name="Vaghefi N."/>
            <person name="Wilken P.M."/>
            <person name="An Z."/>
            <person name="de Beer Z.W."/>
            <person name="De Vos L."/>
            <person name="Chen L."/>
            <person name="Duong T.A."/>
            <person name="Gao Y."/>
            <person name="Hammerbacher A."/>
            <person name="Kikkert J.R."/>
            <person name="Li Y."/>
            <person name="Li H."/>
            <person name="Li K."/>
            <person name="Li Q."/>
            <person name="Liu X."/>
            <person name="Ma X."/>
            <person name="Naidoo K."/>
            <person name="Pethybridge S.J."/>
            <person name="Sun J."/>
            <person name="Steenkamp E.T."/>
            <person name="van der Nest M.A."/>
            <person name="van Wyk S."/>
            <person name="Wingfield M.J."/>
            <person name="Xiong C."/>
            <person name="Yue Q."/>
            <person name="Zhang X."/>
        </authorList>
    </citation>
    <scope>NUCLEOTIDE SEQUENCE [LARGE SCALE GENOMIC DNA]</scope>
    <source>
        <strain evidence="9 10">BP 5553</strain>
    </source>
</reference>
<dbReference type="Gene3D" id="4.10.240.10">
    <property type="entry name" value="Zn(2)-C6 fungal-type DNA-binding domain"/>
    <property type="match status" value="1"/>
</dbReference>
<dbReference type="CDD" id="cd00067">
    <property type="entry name" value="GAL4"/>
    <property type="match status" value="1"/>
</dbReference>
<dbReference type="STRING" id="2656787.A0A370TSV0"/>
<dbReference type="SUPFAM" id="SSF57701">
    <property type="entry name" value="Zn2/Cys6 DNA-binding domain"/>
    <property type="match status" value="1"/>
</dbReference>
<evidence type="ECO:0000259" key="8">
    <source>
        <dbReference type="PROSITE" id="PS50048"/>
    </source>
</evidence>
<dbReference type="PROSITE" id="PS00463">
    <property type="entry name" value="ZN2_CY6_FUNGAL_1"/>
    <property type="match status" value="1"/>
</dbReference>
<dbReference type="InterPro" id="IPR050888">
    <property type="entry name" value="ZnF_C2H2-type_TF"/>
</dbReference>
<dbReference type="GO" id="GO:0005634">
    <property type="term" value="C:nucleus"/>
    <property type="evidence" value="ECO:0007669"/>
    <property type="project" value="UniProtKB-SubCell"/>
</dbReference>
<comment type="caution">
    <text evidence="9">The sequence shown here is derived from an EMBL/GenBank/DDBJ whole genome shotgun (WGS) entry which is preliminary data.</text>
</comment>
<keyword evidence="6" id="KW-0539">Nucleus</keyword>